<gene>
    <name evidence="1" type="ORF">BpHYR1_048109</name>
</gene>
<dbReference type="AlphaFoldDB" id="A0A3M7RFR9"/>
<reference evidence="1 2" key="1">
    <citation type="journal article" date="2018" name="Sci. Rep.">
        <title>Genomic signatures of local adaptation to the degree of environmental predictability in rotifers.</title>
        <authorList>
            <person name="Franch-Gras L."/>
            <person name="Hahn C."/>
            <person name="Garcia-Roger E.M."/>
            <person name="Carmona M.J."/>
            <person name="Serra M."/>
            <person name="Gomez A."/>
        </authorList>
    </citation>
    <scope>NUCLEOTIDE SEQUENCE [LARGE SCALE GENOMIC DNA]</scope>
    <source>
        <strain evidence="1">HYR1</strain>
    </source>
</reference>
<dbReference type="Proteomes" id="UP000276133">
    <property type="component" value="Unassembled WGS sequence"/>
</dbReference>
<organism evidence="1 2">
    <name type="scientific">Brachionus plicatilis</name>
    <name type="common">Marine rotifer</name>
    <name type="synonym">Brachionus muelleri</name>
    <dbReference type="NCBI Taxonomy" id="10195"/>
    <lineage>
        <taxon>Eukaryota</taxon>
        <taxon>Metazoa</taxon>
        <taxon>Spiralia</taxon>
        <taxon>Gnathifera</taxon>
        <taxon>Rotifera</taxon>
        <taxon>Eurotatoria</taxon>
        <taxon>Monogononta</taxon>
        <taxon>Pseudotrocha</taxon>
        <taxon>Ploima</taxon>
        <taxon>Brachionidae</taxon>
        <taxon>Brachionus</taxon>
    </lineage>
</organism>
<evidence type="ECO:0000313" key="2">
    <source>
        <dbReference type="Proteomes" id="UP000276133"/>
    </source>
</evidence>
<sequence>MTCQKKYYNLYFDLLILISNFNLPLNSDIKKDINKITQLQKNDLMDIHKLKNYIGSEYRIFLKFFNQAQLEKNDLMDIHVYLISKDKLIG</sequence>
<dbReference type="EMBL" id="REGN01003482">
    <property type="protein sequence ID" value="RNA22360.1"/>
    <property type="molecule type" value="Genomic_DNA"/>
</dbReference>
<name>A0A3M7RFR9_BRAPC</name>
<keyword evidence="2" id="KW-1185">Reference proteome</keyword>
<accession>A0A3M7RFR9</accession>
<evidence type="ECO:0000313" key="1">
    <source>
        <dbReference type="EMBL" id="RNA22360.1"/>
    </source>
</evidence>
<protein>
    <submittedName>
        <fullName evidence="1">Uncharacterized protein</fullName>
    </submittedName>
</protein>
<comment type="caution">
    <text evidence="1">The sequence shown here is derived from an EMBL/GenBank/DDBJ whole genome shotgun (WGS) entry which is preliminary data.</text>
</comment>
<proteinExistence type="predicted"/>